<dbReference type="InterPro" id="IPR004869">
    <property type="entry name" value="MMPL_dom"/>
</dbReference>
<feature type="transmembrane region" description="Helical" evidence="7">
    <location>
        <begin position="784"/>
        <end position="806"/>
    </location>
</feature>
<feature type="transmembrane region" description="Helical" evidence="7">
    <location>
        <begin position="289"/>
        <end position="309"/>
    </location>
</feature>
<dbReference type="RefSeq" id="WP_044188543.1">
    <property type="nucleotide sequence ID" value="NZ_JMCB01000006.1"/>
</dbReference>
<evidence type="ECO:0000256" key="2">
    <source>
        <dbReference type="ARBA" id="ARBA00022475"/>
    </source>
</evidence>
<feature type="transmembrane region" description="Helical" evidence="7">
    <location>
        <begin position="31"/>
        <end position="51"/>
    </location>
</feature>
<dbReference type="InterPro" id="IPR000731">
    <property type="entry name" value="SSD"/>
</dbReference>
<feature type="transmembrane region" description="Helical" evidence="7">
    <location>
        <begin position="713"/>
        <end position="734"/>
    </location>
</feature>
<dbReference type="OrthoDB" id="49344at2"/>
<keyword evidence="10" id="KW-1185">Reference proteome</keyword>
<evidence type="ECO:0000256" key="4">
    <source>
        <dbReference type="ARBA" id="ARBA00022989"/>
    </source>
</evidence>
<keyword evidence="4 7" id="KW-1133">Transmembrane helix</keyword>
<evidence type="ECO:0000313" key="9">
    <source>
        <dbReference type="EMBL" id="KFE68080.1"/>
    </source>
</evidence>
<sequence>MASDPTTPAGWRGRLEQRLGGLADYNYRHPWLALAIALALSVLGVFFARGLSLDANLVSLLPQSFQSVKDLQELEERFGGLGWVAVVGEGADPEALRRFADDLAPQLEALPDIRFVESKRPGPFLQEHALYFLSLEDLLQVEQRIDARLTYEKQRANPLYVPLVDEPVPSLDFSDLEAKYGAGSVRRLSGPTGGEYYLDPVARRVVLLAKPEGISADLDFSKRVVGEVEKLLAAQDLSKYGPDFHTAITGTFQKKLDQQKQIGRDIAVSSAVAGVLLLIYLLLHFRSALAVAVVLAPVGMGLAWTYGLVGVAYGRVNLLTGFLGAILGGLGIEHGIHLLGRYLYLRGQKWQAEAATREAFTHTGSAALTSALVAALTFFLLGTSHFRAFREFGVIAGFGMLLMVLAYVLVLPAVLGLAAKLGWKPGPGATKHQRSPLGRLLVRLHRPLTVVSMVVIALLVANVGRVRFNYNFGSLADQHLPSFVLDRQVTQLIGYSQSPLVMLPHSPAEESAVVEELHANQARLGEHSTVDFIASLDTLVPRDQVKKQEVLRRLQTLLEDVPEGQLDAQQREQLAELRQATRAEPFTLEQLPASMRRPFTDLSGQSHFVLVYPRVSLDDGQGIRALARELRQVKTPSGGPVAVAGEPMVLADILNMVTRESPFILIGSLVAVLLAMWVTLGSLRLALLCLTPTVVSLFALVGLMPLLNVQFNYLNILVIPVLIGTTVDAGVHLLTQLVSPESDFVSVYSETGRAITGGLLTSALGFGALFLADHPGLNSIGTLANLGFGVNLLVMLVAFPALLLLLSERRRRKRLQQQAHARDEALPPPARPSDAPSAS</sequence>
<feature type="transmembrane region" description="Helical" evidence="7">
    <location>
        <begin position="262"/>
        <end position="283"/>
    </location>
</feature>
<dbReference type="Pfam" id="PF03176">
    <property type="entry name" value="MMPL"/>
    <property type="match status" value="2"/>
</dbReference>
<evidence type="ECO:0000259" key="8">
    <source>
        <dbReference type="PROSITE" id="PS50156"/>
    </source>
</evidence>
<comment type="caution">
    <text evidence="9">The sequence shown here is derived from an EMBL/GenBank/DDBJ whole genome shotgun (WGS) entry which is preliminary data.</text>
</comment>
<reference evidence="9 10" key="1">
    <citation type="submission" date="2014-04" db="EMBL/GenBank/DDBJ databases">
        <title>Genome assembly of Hyalangium minutum DSM 14724.</title>
        <authorList>
            <person name="Sharma G."/>
            <person name="Subramanian S."/>
        </authorList>
    </citation>
    <scope>NUCLEOTIDE SEQUENCE [LARGE SCALE GENOMIC DNA]</scope>
    <source>
        <strain evidence="9 10">DSM 14724</strain>
    </source>
</reference>
<dbReference type="PATRIC" id="fig|394096.3.peg.3358"/>
<dbReference type="STRING" id="394096.DB31_7317"/>
<accession>A0A085WK67</accession>
<evidence type="ECO:0000256" key="6">
    <source>
        <dbReference type="SAM" id="MobiDB-lite"/>
    </source>
</evidence>
<feature type="transmembrane region" description="Helical" evidence="7">
    <location>
        <begin position="393"/>
        <end position="415"/>
    </location>
</feature>
<feature type="domain" description="SSD" evidence="8">
    <location>
        <begin position="299"/>
        <end position="417"/>
    </location>
</feature>
<dbReference type="Gene3D" id="1.20.1640.10">
    <property type="entry name" value="Multidrug efflux transporter AcrB transmembrane domain"/>
    <property type="match status" value="2"/>
</dbReference>
<gene>
    <name evidence="9" type="ORF">DB31_7317</name>
</gene>
<feature type="transmembrane region" description="Helical" evidence="7">
    <location>
        <begin position="687"/>
        <end position="707"/>
    </location>
</feature>
<name>A0A085WK67_9BACT</name>
<evidence type="ECO:0000256" key="5">
    <source>
        <dbReference type="ARBA" id="ARBA00023136"/>
    </source>
</evidence>
<feature type="domain" description="SSD" evidence="8">
    <location>
        <begin position="666"/>
        <end position="805"/>
    </location>
</feature>
<comment type="subcellular location">
    <subcellularLocation>
        <location evidence="1">Cell membrane</location>
        <topology evidence="1">Multi-pass membrane protein</topology>
    </subcellularLocation>
</comment>
<organism evidence="9 10">
    <name type="scientific">Hyalangium minutum</name>
    <dbReference type="NCBI Taxonomy" id="394096"/>
    <lineage>
        <taxon>Bacteria</taxon>
        <taxon>Pseudomonadati</taxon>
        <taxon>Myxococcota</taxon>
        <taxon>Myxococcia</taxon>
        <taxon>Myxococcales</taxon>
        <taxon>Cystobacterineae</taxon>
        <taxon>Archangiaceae</taxon>
        <taxon>Hyalangium</taxon>
    </lineage>
</organism>
<proteinExistence type="predicted"/>
<dbReference type="GO" id="GO:0005886">
    <property type="term" value="C:plasma membrane"/>
    <property type="evidence" value="ECO:0007669"/>
    <property type="project" value="UniProtKB-SubCell"/>
</dbReference>
<feature type="transmembrane region" description="Helical" evidence="7">
    <location>
        <begin position="444"/>
        <end position="464"/>
    </location>
</feature>
<keyword evidence="5 7" id="KW-0472">Membrane</keyword>
<dbReference type="EMBL" id="JMCB01000006">
    <property type="protein sequence ID" value="KFE68080.1"/>
    <property type="molecule type" value="Genomic_DNA"/>
</dbReference>
<evidence type="ECO:0000313" key="10">
    <source>
        <dbReference type="Proteomes" id="UP000028725"/>
    </source>
</evidence>
<feature type="region of interest" description="Disordered" evidence="6">
    <location>
        <begin position="816"/>
        <end position="839"/>
    </location>
</feature>
<dbReference type="AlphaFoldDB" id="A0A085WK67"/>
<feature type="transmembrane region" description="Helical" evidence="7">
    <location>
        <begin position="316"/>
        <end position="339"/>
    </location>
</feature>
<protein>
    <recommendedName>
        <fullName evidence="8">SSD domain-containing protein</fullName>
    </recommendedName>
</protein>
<keyword evidence="3 7" id="KW-0812">Transmembrane</keyword>
<dbReference type="PANTHER" id="PTHR33406:SF13">
    <property type="entry name" value="MEMBRANE PROTEIN YDFJ"/>
    <property type="match status" value="1"/>
</dbReference>
<dbReference type="PANTHER" id="PTHR33406">
    <property type="entry name" value="MEMBRANE PROTEIN MJ1562-RELATED"/>
    <property type="match status" value="1"/>
</dbReference>
<feature type="transmembrane region" description="Helical" evidence="7">
    <location>
        <begin position="663"/>
        <end position="680"/>
    </location>
</feature>
<dbReference type="Proteomes" id="UP000028725">
    <property type="component" value="Unassembled WGS sequence"/>
</dbReference>
<evidence type="ECO:0000256" key="3">
    <source>
        <dbReference type="ARBA" id="ARBA00022692"/>
    </source>
</evidence>
<feature type="transmembrane region" description="Helical" evidence="7">
    <location>
        <begin position="359"/>
        <end position="381"/>
    </location>
</feature>
<dbReference type="PROSITE" id="PS50156">
    <property type="entry name" value="SSD"/>
    <property type="match status" value="2"/>
</dbReference>
<keyword evidence="2" id="KW-1003">Cell membrane</keyword>
<evidence type="ECO:0000256" key="7">
    <source>
        <dbReference type="SAM" id="Phobius"/>
    </source>
</evidence>
<dbReference type="SUPFAM" id="SSF82866">
    <property type="entry name" value="Multidrug efflux transporter AcrB transmembrane domain"/>
    <property type="match status" value="2"/>
</dbReference>
<evidence type="ECO:0000256" key="1">
    <source>
        <dbReference type="ARBA" id="ARBA00004651"/>
    </source>
</evidence>
<dbReference type="InterPro" id="IPR050545">
    <property type="entry name" value="Mycobact_MmpL"/>
</dbReference>